<dbReference type="Gene3D" id="3.40.50.150">
    <property type="entry name" value="Vaccinia Virus protein VP39"/>
    <property type="match status" value="2"/>
</dbReference>
<dbReference type="PANTHER" id="PTHR23245:SF25">
    <property type="entry name" value="TRNA WYBUTOSINE-SYNTHESIZING PROTEIN 2 HOMOLOG"/>
    <property type="match status" value="1"/>
</dbReference>
<proteinExistence type="predicted"/>
<accession>A0ABY7E599</accession>
<dbReference type="Pfam" id="PF25133">
    <property type="entry name" value="TYW2_N_2"/>
    <property type="match status" value="1"/>
</dbReference>
<dbReference type="InterPro" id="IPR056743">
    <property type="entry name" value="TRM5-TYW2-like_MTfase"/>
</dbReference>
<dbReference type="PANTHER" id="PTHR23245">
    <property type="entry name" value="TRNA METHYLTRANSFERASE"/>
    <property type="match status" value="1"/>
</dbReference>
<feature type="region of interest" description="Disordered" evidence="7">
    <location>
        <begin position="521"/>
        <end position="543"/>
    </location>
</feature>
<dbReference type="SUPFAM" id="SSF53335">
    <property type="entry name" value="S-adenosyl-L-methionine-dependent methyltransferases"/>
    <property type="match status" value="1"/>
</dbReference>
<dbReference type="EC" id="2.5.1.114" evidence="2"/>
<dbReference type="CDD" id="cd02440">
    <property type="entry name" value="AdoMet_MTases"/>
    <property type="match status" value="1"/>
</dbReference>
<evidence type="ECO:0000259" key="8">
    <source>
        <dbReference type="PROSITE" id="PS51684"/>
    </source>
</evidence>
<evidence type="ECO:0000256" key="3">
    <source>
        <dbReference type="ARBA" id="ARBA00022679"/>
    </source>
</evidence>
<evidence type="ECO:0000256" key="1">
    <source>
        <dbReference type="ARBA" id="ARBA00004797"/>
    </source>
</evidence>
<feature type="compositionally biased region" description="Basic and acidic residues" evidence="7">
    <location>
        <begin position="521"/>
        <end position="535"/>
    </location>
</feature>
<evidence type="ECO:0000313" key="10">
    <source>
        <dbReference type="Proteomes" id="UP001164746"/>
    </source>
</evidence>
<dbReference type="Proteomes" id="UP001164746">
    <property type="component" value="Chromosome 4"/>
</dbReference>
<dbReference type="InterPro" id="IPR029063">
    <property type="entry name" value="SAM-dependent_MTases_sf"/>
</dbReference>
<evidence type="ECO:0000256" key="4">
    <source>
        <dbReference type="ARBA" id="ARBA00022691"/>
    </source>
</evidence>
<keyword evidence="10" id="KW-1185">Reference proteome</keyword>
<evidence type="ECO:0000313" key="9">
    <source>
        <dbReference type="EMBL" id="WAR02321.1"/>
    </source>
</evidence>
<evidence type="ECO:0000256" key="2">
    <source>
        <dbReference type="ARBA" id="ARBA00012265"/>
    </source>
</evidence>
<name>A0ABY7E599_MYAAR</name>
<evidence type="ECO:0000256" key="6">
    <source>
        <dbReference type="ARBA" id="ARBA00049400"/>
    </source>
</evidence>
<reference evidence="9" key="1">
    <citation type="submission" date="2022-11" db="EMBL/GenBank/DDBJ databases">
        <title>Centuries of genome instability and evolution in soft-shell clam transmissible cancer (bioRxiv).</title>
        <authorList>
            <person name="Hart S.F.M."/>
            <person name="Yonemitsu M.A."/>
            <person name="Giersch R.M."/>
            <person name="Beal B.F."/>
            <person name="Arriagada G."/>
            <person name="Davis B.W."/>
            <person name="Ostrander E.A."/>
            <person name="Goff S.P."/>
            <person name="Metzger M.J."/>
        </authorList>
    </citation>
    <scope>NUCLEOTIDE SEQUENCE</scope>
    <source>
        <strain evidence="9">MELC-2E11</strain>
        <tissue evidence="9">Siphon/mantle</tissue>
    </source>
</reference>
<organism evidence="9 10">
    <name type="scientific">Mya arenaria</name>
    <name type="common">Soft-shell clam</name>
    <dbReference type="NCBI Taxonomy" id="6604"/>
    <lineage>
        <taxon>Eukaryota</taxon>
        <taxon>Metazoa</taxon>
        <taxon>Spiralia</taxon>
        <taxon>Lophotrochozoa</taxon>
        <taxon>Mollusca</taxon>
        <taxon>Bivalvia</taxon>
        <taxon>Autobranchia</taxon>
        <taxon>Heteroconchia</taxon>
        <taxon>Euheterodonta</taxon>
        <taxon>Imparidentia</taxon>
        <taxon>Neoheterodontei</taxon>
        <taxon>Myida</taxon>
        <taxon>Myoidea</taxon>
        <taxon>Myidae</taxon>
        <taxon>Mya</taxon>
    </lineage>
</organism>
<evidence type="ECO:0000256" key="5">
    <source>
        <dbReference type="ARBA" id="ARBA00022694"/>
    </source>
</evidence>
<gene>
    <name evidence="9" type="ORF">MAR_008879</name>
</gene>
<comment type="pathway">
    <text evidence="1">tRNA modification; wybutosine-tRNA(Phe) biosynthesis.</text>
</comment>
<dbReference type="Pfam" id="PF02475">
    <property type="entry name" value="TRM5-TYW2_MTfase"/>
    <property type="match status" value="1"/>
</dbReference>
<keyword evidence="4" id="KW-0949">S-adenosyl-L-methionine</keyword>
<evidence type="ECO:0000256" key="7">
    <source>
        <dbReference type="SAM" id="MobiDB-lite"/>
    </source>
</evidence>
<comment type="catalytic activity">
    <reaction evidence="6">
        <text>4-demethylwyosine(37) in tRNA(Phe) + S-adenosyl-L-methionine = 4-demethyl-7-[(3S)-3-amino-3-carboxypropyl]wyosine(37) in tRNA(Phe) + S-methyl-5'-thioadenosine + H(+)</text>
        <dbReference type="Rhea" id="RHEA:36355"/>
        <dbReference type="Rhea" id="RHEA-COMP:10164"/>
        <dbReference type="Rhea" id="RHEA-COMP:10378"/>
        <dbReference type="ChEBI" id="CHEBI:15378"/>
        <dbReference type="ChEBI" id="CHEBI:17509"/>
        <dbReference type="ChEBI" id="CHEBI:59789"/>
        <dbReference type="ChEBI" id="CHEBI:64315"/>
        <dbReference type="ChEBI" id="CHEBI:73550"/>
        <dbReference type="EC" id="2.5.1.114"/>
    </reaction>
</comment>
<sequence>MYNPCLAIGRSLLKQLQVNDDTRRLQSIAMTGKVAIPFRTKTQQKPEEVLAIVRSTLAESTCNENVPYIQVEPRQLPLVKKLLVKSPLQVLKGRLQKLVSDNGEAWTPDLETDLPTHWERHGDLALVPDTAFCLPIWSNIGGEVWHCVADSLSCTRLARKSRVLKDGFRRPSVTLLYGDNGWVKQVDNGIRYSYDITRCMFSAGNITEKLRVASFDCRGETNLGVKCGIGYFTLPFLMYTGVAHVYACEWNPDAVEALKQNLRLNKVQDNRVNLGLIPSSRDGWPVACRALKPSTGGILHIHHNVNTMSRQVGITNMGYVQDHTWEQLDNAGYSRKHTKLKSDDCCGHNINTRHRQVGLGTGKIEDKGVLLNLDDKGTHKLKCGNSLEEDDKVQLADERLCHHSACDSAALNGTCRCVLSSGNSLSYSDCQCNNHQPVQCKNTPDHACSGSKICHQLTATKNNHRQNNRQTNTTVHQNLEMKSKCTGKGIRVQNGRTKTYIDHDKNGPVDTFLREDKYAFQGNHRDENGTGHSDDGGEGSRSGEAWKGWAIETSGEIRALLEREHGGVWRSQVLHVEHVKQYAPHVHHLVLDLKCTPNTSGNNNSILE</sequence>
<dbReference type="PROSITE" id="PS51684">
    <property type="entry name" value="SAM_MT_TRM5_TYW2"/>
    <property type="match status" value="1"/>
</dbReference>
<dbReference type="InterPro" id="IPR056744">
    <property type="entry name" value="TRM5/TYW2-like_N"/>
</dbReference>
<keyword evidence="3" id="KW-0808">Transferase</keyword>
<dbReference type="EMBL" id="CP111015">
    <property type="protein sequence ID" value="WAR02321.1"/>
    <property type="molecule type" value="Genomic_DNA"/>
</dbReference>
<keyword evidence="5" id="KW-0819">tRNA processing</keyword>
<feature type="domain" description="SAM-dependent methyltransferase TRM5/TYW2-type" evidence="8">
    <location>
        <begin position="118"/>
        <end position="597"/>
    </location>
</feature>
<dbReference type="InterPro" id="IPR030382">
    <property type="entry name" value="MeTrfase_TRM5/TYW2"/>
</dbReference>
<dbReference type="Gene3D" id="3.30.300.110">
    <property type="entry name" value="Met-10+ protein-like domains"/>
    <property type="match status" value="1"/>
</dbReference>
<protein>
    <recommendedName>
        <fullName evidence="2">tRNA(Phe) (4-demethylwyosine(37)-C(7)) aminocarboxypropyltransferase</fullName>
        <ecNumber evidence="2">2.5.1.114</ecNumber>
    </recommendedName>
</protein>